<sequence>MAPTRFPRFQKPHGRAFRHLSWRKKGRQCHQLLLGKFQTNMRLSDRRVHPRMCFELRQKEREGAVGPRSNSTPRLVIVADALIVVRTFRSSVIQQSDILENPSPFRPQVSHPRRSSRIQAHLDEATAVLDLIQREKLHMSNVELLAQSFRGQMLQVMSKQRLELKQQTELLDAATTAEAKYHEFAKNQLVDFEQELAELEADHDAQIQLLQAEIHLKDQLLREWEDAPVVVAPKWLDAASWGMLALTGLFAFSQTWQCLWTSVVTQDDATMQHLVASAVATAIAKVPDQT</sequence>
<evidence type="ECO:0000313" key="2">
    <source>
        <dbReference type="EMBL" id="RHZ26367.1"/>
    </source>
</evidence>
<keyword evidence="1" id="KW-0175">Coiled coil</keyword>
<protein>
    <submittedName>
        <fullName evidence="2">Uncharacterized protein</fullName>
    </submittedName>
</protein>
<organism evidence="2 3">
    <name type="scientific">Aphanomyces astaci</name>
    <name type="common">Crayfish plague agent</name>
    <dbReference type="NCBI Taxonomy" id="112090"/>
    <lineage>
        <taxon>Eukaryota</taxon>
        <taxon>Sar</taxon>
        <taxon>Stramenopiles</taxon>
        <taxon>Oomycota</taxon>
        <taxon>Saprolegniomycetes</taxon>
        <taxon>Saprolegniales</taxon>
        <taxon>Verrucalvaceae</taxon>
        <taxon>Aphanomyces</taxon>
    </lineage>
</organism>
<accession>A0A418FAJ1</accession>
<evidence type="ECO:0000313" key="3">
    <source>
        <dbReference type="Proteomes" id="UP000285430"/>
    </source>
</evidence>
<dbReference type="AlphaFoldDB" id="A0A418FAJ1"/>
<reference evidence="2 3" key="1">
    <citation type="submission" date="2018-08" db="EMBL/GenBank/DDBJ databases">
        <title>Aphanomyces genome sequencing and annotation.</title>
        <authorList>
            <person name="Minardi D."/>
            <person name="Oidtmann B."/>
            <person name="Van Der Giezen M."/>
            <person name="Studholme D.J."/>
        </authorList>
    </citation>
    <scope>NUCLEOTIDE SEQUENCE [LARGE SCALE GENOMIC DNA]</scope>
    <source>
        <strain evidence="2 3">Da</strain>
    </source>
</reference>
<evidence type="ECO:0000256" key="1">
    <source>
        <dbReference type="SAM" id="Coils"/>
    </source>
</evidence>
<dbReference type="EMBL" id="QUTH01002361">
    <property type="protein sequence ID" value="RHZ26367.1"/>
    <property type="molecule type" value="Genomic_DNA"/>
</dbReference>
<name>A0A418FAJ1_APHAT</name>
<comment type="caution">
    <text evidence="2">The sequence shown here is derived from an EMBL/GenBank/DDBJ whole genome shotgun (WGS) entry which is preliminary data.</text>
</comment>
<dbReference type="VEuPathDB" id="FungiDB:H257_08315"/>
<feature type="coiled-coil region" evidence="1">
    <location>
        <begin position="182"/>
        <end position="209"/>
    </location>
</feature>
<dbReference type="Proteomes" id="UP000285430">
    <property type="component" value="Unassembled WGS sequence"/>
</dbReference>
<proteinExistence type="predicted"/>
<gene>
    <name evidence="2" type="ORF">DYB37_003555</name>
</gene>